<dbReference type="KEGG" id="bbel:109475723"/>
<dbReference type="RefSeq" id="XP_019632046.1">
    <property type="nucleotide sequence ID" value="XM_019776487.1"/>
</dbReference>
<accession>A0A6P4ZQY3</accession>
<name>A0A6P4ZQY3_BRABE</name>
<proteinExistence type="predicted"/>
<keyword evidence="2" id="KW-1185">Reference proteome</keyword>
<protein>
    <submittedName>
        <fullName evidence="3">Uncharacterized protein LOC109475723</fullName>
    </submittedName>
</protein>
<reference evidence="3" key="1">
    <citation type="submission" date="2025-08" db="UniProtKB">
        <authorList>
            <consortium name="RefSeq"/>
        </authorList>
    </citation>
    <scope>IDENTIFICATION</scope>
    <source>
        <tissue evidence="3">Gonad</tissue>
    </source>
</reference>
<dbReference type="GeneID" id="109475723"/>
<dbReference type="Proteomes" id="UP000515135">
    <property type="component" value="Unplaced"/>
</dbReference>
<evidence type="ECO:0000256" key="1">
    <source>
        <dbReference type="SAM" id="MobiDB-lite"/>
    </source>
</evidence>
<evidence type="ECO:0000313" key="3">
    <source>
        <dbReference type="RefSeq" id="XP_019632046.1"/>
    </source>
</evidence>
<feature type="region of interest" description="Disordered" evidence="1">
    <location>
        <begin position="320"/>
        <end position="339"/>
    </location>
</feature>
<sequence length="339" mass="37825">MSGELEKLISGKSDLSSVRQSAKRHPDLKEGFKAAMQPVVRLVSEGFRKMRLKKEKVRTFPAALDEEIEDIMSILSLIDEEITPSDAITMTSKDFARRQRLTSFLEKHSKQTHYTFQLKKCTSANCNVCVLSPTRLPPEVFDTLSFLPDPMLDPSGEHYLSFAELYGKPTTEADRPSLKQPTQKSETDKKRKQLLVAAKVRDVISCGECRKPRCIYAASKLLAEEGGAVTRAQQDGTYVCGGHIFAEGGRYHDKIVTKVDLTCASPVETQYYGSVTVAFPDCCFHCGTLSNLLEQTDPYILELRQSYHTVRPICSPCHAGGKQASTRGPTNARKKIRKI</sequence>
<dbReference type="OrthoDB" id="5946626at2759"/>
<evidence type="ECO:0000313" key="2">
    <source>
        <dbReference type="Proteomes" id="UP000515135"/>
    </source>
</evidence>
<dbReference type="AlphaFoldDB" id="A0A6P4ZQY3"/>
<gene>
    <name evidence="3" type="primary">LOC109475723</name>
</gene>
<feature type="region of interest" description="Disordered" evidence="1">
    <location>
        <begin position="170"/>
        <end position="190"/>
    </location>
</feature>
<organism evidence="2 3">
    <name type="scientific">Branchiostoma belcheri</name>
    <name type="common">Amphioxus</name>
    <dbReference type="NCBI Taxonomy" id="7741"/>
    <lineage>
        <taxon>Eukaryota</taxon>
        <taxon>Metazoa</taxon>
        <taxon>Chordata</taxon>
        <taxon>Cephalochordata</taxon>
        <taxon>Leptocardii</taxon>
        <taxon>Amphioxiformes</taxon>
        <taxon>Branchiostomatidae</taxon>
        <taxon>Branchiostoma</taxon>
    </lineage>
</organism>